<evidence type="ECO:0000256" key="4">
    <source>
        <dbReference type="PROSITE-ProRule" id="PRU00335"/>
    </source>
</evidence>
<dbReference type="InterPro" id="IPR050109">
    <property type="entry name" value="HTH-type_TetR-like_transc_reg"/>
</dbReference>
<dbReference type="PROSITE" id="PS50977">
    <property type="entry name" value="HTH_TETR_2"/>
    <property type="match status" value="1"/>
</dbReference>
<dbReference type="SUPFAM" id="SSF48498">
    <property type="entry name" value="Tetracyclin repressor-like, C-terminal domain"/>
    <property type="match status" value="1"/>
</dbReference>
<sequence length="252" mass="27079">MLTASGGPCQEQCSQLLPVLSRSAIIDAVATTPRQRARAQAIEDIKRIAREQLAQEGSAALSLRAIARELGIVSSAVYRYVPSRDELLTMLIIDAYNSLGDAVEKAEAACPRDDLAGRWRALAVAARTWSVARPSEYALIYGSPVPGYHAPVERTGEPGTRVSMLLMSLLADIQRGRPLVSLTGPLGGDFAVLRDFLGLSIGDDLLARGFLAFSALFGVISFELFGQYVGSLTDYEAHFTHQLDSLSALLGL</sequence>
<dbReference type="HOGENOM" id="CLU_069356_9_0_11"/>
<feature type="domain" description="HTH tetR-type" evidence="5">
    <location>
        <begin position="39"/>
        <end position="99"/>
    </location>
</feature>
<dbReference type="PANTHER" id="PTHR30055">
    <property type="entry name" value="HTH-TYPE TRANSCRIPTIONAL REGULATOR RUTR"/>
    <property type="match status" value="1"/>
</dbReference>
<dbReference type="PANTHER" id="PTHR30055:SF243">
    <property type="entry name" value="HTH-TYPE TRANSCRIPTIONAL REGULATOR RV1816"/>
    <property type="match status" value="1"/>
</dbReference>
<keyword evidence="2 4" id="KW-0238">DNA-binding</keyword>
<evidence type="ECO:0000313" key="7">
    <source>
        <dbReference type="Proteomes" id="UP000006281"/>
    </source>
</evidence>
<name>K0JZN2_SACES</name>
<gene>
    <name evidence="6" type="ordered locus">BN6_24390</name>
</gene>
<dbReference type="BioCyc" id="SESP1179773:BN6_RS11855-MONOMER"/>
<accession>K0JZN2</accession>
<evidence type="ECO:0000256" key="1">
    <source>
        <dbReference type="ARBA" id="ARBA00023015"/>
    </source>
</evidence>
<feature type="DNA-binding region" description="H-T-H motif" evidence="4">
    <location>
        <begin position="62"/>
        <end position="81"/>
    </location>
</feature>
<proteinExistence type="predicted"/>
<dbReference type="SUPFAM" id="SSF46689">
    <property type="entry name" value="Homeodomain-like"/>
    <property type="match status" value="1"/>
</dbReference>
<dbReference type="PATRIC" id="fig|1179773.3.peg.2439"/>
<dbReference type="STRING" id="1179773.BN6_24390"/>
<dbReference type="GO" id="GO:0000976">
    <property type="term" value="F:transcription cis-regulatory region binding"/>
    <property type="evidence" value="ECO:0007669"/>
    <property type="project" value="TreeGrafter"/>
</dbReference>
<dbReference type="Proteomes" id="UP000006281">
    <property type="component" value="Chromosome"/>
</dbReference>
<organism evidence="6 7">
    <name type="scientific">Saccharothrix espanaensis (strain ATCC 51144 / DSM 44229 / JCM 9112 / NBRC 15066 / NRRL 15764)</name>
    <dbReference type="NCBI Taxonomy" id="1179773"/>
    <lineage>
        <taxon>Bacteria</taxon>
        <taxon>Bacillati</taxon>
        <taxon>Actinomycetota</taxon>
        <taxon>Actinomycetes</taxon>
        <taxon>Pseudonocardiales</taxon>
        <taxon>Pseudonocardiaceae</taxon>
        <taxon>Saccharothrix</taxon>
    </lineage>
</organism>
<dbReference type="InterPro" id="IPR025996">
    <property type="entry name" value="MT1864/Rv1816-like_C"/>
</dbReference>
<dbReference type="InterPro" id="IPR009057">
    <property type="entry name" value="Homeodomain-like_sf"/>
</dbReference>
<evidence type="ECO:0000256" key="2">
    <source>
        <dbReference type="ARBA" id="ARBA00023125"/>
    </source>
</evidence>
<dbReference type="InterPro" id="IPR036271">
    <property type="entry name" value="Tet_transcr_reg_TetR-rel_C_sf"/>
</dbReference>
<dbReference type="AlphaFoldDB" id="K0JZN2"/>
<dbReference type="Pfam" id="PF13305">
    <property type="entry name" value="TetR_C_33"/>
    <property type="match status" value="1"/>
</dbReference>
<evidence type="ECO:0000256" key="3">
    <source>
        <dbReference type="ARBA" id="ARBA00023163"/>
    </source>
</evidence>
<reference evidence="6 7" key="1">
    <citation type="journal article" date="2012" name="BMC Genomics">
        <title>Complete genome sequence of Saccharothrix espanaensis DSM 44229T and comparison to the other completely sequenced Pseudonocardiaceae.</title>
        <authorList>
            <person name="Strobel T."/>
            <person name="Al-Dilaimi A."/>
            <person name="Blom J."/>
            <person name="Gessner A."/>
            <person name="Kalinowski J."/>
            <person name="Luzhetska M."/>
            <person name="Puhler A."/>
            <person name="Szczepanowski R."/>
            <person name="Bechthold A."/>
            <person name="Ruckert C."/>
        </authorList>
    </citation>
    <scope>NUCLEOTIDE SEQUENCE [LARGE SCALE GENOMIC DNA]</scope>
    <source>
        <strain evidence="7">ATCC 51144 / DSM 44229 / JCM 9112 / NBRC 15066 / NRRL 15764</strain>
    </source>
</reference>
<dbReference type="eggNOG" id="COG1309">
    <property type="taxonomic scope" value="Bacteria"/>
</dbReference>
<dbReference type="EMBL" id="HE804045">
    <property type="protein sequence ID" value="CCH29753.1"/>
    <property type="molecule type" value="Genomic_DNA"/>
</dbReference>
<protein>
    <submittedName>
        <fullName evidence="6">Transcriptional regulator, TetR family</fullName>
    </submittedName>
</protein>
<dbReference type="KEGG" id="sesp:BN6_24390"/>
<evidence type="ECO:0000313" key="6">
    <source>
        <dbReference type="EMBL" id="CCH29753.1"/>
    </source>
</evidence>
<dbReference type="Gene3D" id="1.10.357.10">
    <property type="entry name" value="Tetracycline Repressor, domain 2"/>
    <property type="match status" value="1"/>
</dbReference>
<keyword evidence="1" id="KW-0805">Transcription regulation</keyword>
<evidence type="ECO:0000259" key="5">
    <source>
        <dbReference type="PROSITE" id="PS50977"/>
    </source>
</evidence>
<keyword evidence="3" id="KW-0804">Transcription</keyword>
<dbReference type="InterPro" id="IPR001647">
    <property type="entry name" value="HTH_TetR"/>
</dbReference>
<dbReference type="GO" id="GO:0003700">
    <property type="term" value="F:DNA-binding transcription factor activity"/>
    <property type="evidence" value="ECO:0007669"/>
    <property type="project" value="TreeGrafter"/>
</dbReference>
<dbReference type="Pfam" id="PF00440">
    <property type="entry name" value="TetR_N"/>
    <property type="match status" value="1"/>
</dbReference>
<keyword evidence="7" id="KW-1185">Reference proteome</keyword>